<keyword evidence="9" id="KW-0444">Lipid biosynthesis</keyword>
<evidence type="ECO:0000256" key="3">
    <source>
        <dbReference type="ARBA" id="ARBA00005119"/>
    </source>
</evidence>
<keyword evidence="17" id="KW-1208">Phospholipid metabolism</keyword>
<feature type="transmembrane region" description="Helical" evidence="19">
    <location>
        <begin position="56"/>
        <end position="79"/>
    </location>
</feature>
<evidence type="ECO:0000256" key="8">
    <source>
        <dbReference type="ARBA" id="ARBA00022475"/>
    </source>
</evidence>
<evidence type="ECO:0000256" key="9">
    <source>
        <dbReference type="ARBA" id="ARBA00022516"/>
    </source>
</evidence>
<dbReference type="Proteomes" id="UP000319732">
    <property type="component" value="Unassembled WGS sequence"/>
</dbReference>
<comment type="catalytic activity">
    <reaction evidence="1 18">
        <text>a 1,2-diacyl-sn-glycero-3-phosphate + CTP + H(+) = a CDP-1,2-diacyl-sn-glycerol + diphosphate</text>
        <dbReference type="Rhea" id="RHEA:16229"/>
        <dbReference type="ChEBI" id="CHEBI:15378"/>
        <dbReference type="ChEBI" id="CHEBI:33019"/>
        <dbReference type="ChEBI" id="CHEBI:37563"/>
        <dbReference type="ChEBI" id="CHEBI:58332"/>
        <dbReference type="ChEBI" id="CHEBI:58608"/>
        <dbReference type="EC" id="2.7.7.41"/>
    </reaction>
</comment>
<evidence type="ECO:0000256" key="4">
    <source>
        <dbReference type="ARBA" id="ARBA00005189"/>
    </source>
</evidence>
<evidence type="ECO:0000256" key="19">
    <source>
        <dbReference type="SAM" id="Phobius"/>
    </source>
</evidence>
<feature type="transmembrane region" description="Helical" evidence="19">
    <location>
        <begin position="186"/>
        <end position="204"/>
    </location>
</feature>
<evidence type="ECO:0000256" key="18">
    <source>
        <dbReference type="RuleBase" id="RU003938"/>
    </source>
</evidence>
<dbReference type="Pfam" id="PF01148">
    <property type="entry name" value="CTP_transf_1"/>
    <property type="match status" value="1"/>
</dbReference>
<evidence type="ECO:0000313" key="21">
    <source>
        <dbReference type="Proteomes" id="UP000319732"/>
    </source>
</evidence>
<dbReference type="EMBL" id="VHSG01000003">
    <property type="protein sequence ID" value="TQV85654.1"/>
    <property type="molecule type" value="Genomic_DNA"/>
</dbReference>
<dbReference type="GO" id="GO:0005886">
    <property type="term" value="C:plasma membrane"/>
    <property type="evidence" value="ECO:0007669"/>
    <property type="project" value="UniProtKB-SubCell"/>
</dbReference>
<comment type="pathway">
    <text evidence="4">Lipid metabolism.</text>
</comment>
<comment type="pathway">
    <text evidence="3 18">Phospholipid metabolism; CDP-diacylglycerol biosynthesis; CDP-diacylglycerol from sn-glycerol 3-phosphate: step 3/3.</text>
</comment>
<evidence type="ECO:0000256" key="6">
    <source>
        <dbReference type="ARBA" id="ARBA00012487"/>
    </source>
</evidence>
<dbReference type="PROSITE" id="PS01315">
    <property type="entry name" value="CDS"/>
    <property type="match status" value="1"/>
</dbReference>
<dbReference type="RefSeq" id="WP_142902505.1">
    <property type="nucleotide sequence ID" value="NZ_ML660087.1"/>
</dbReference>
<evidence type="ECO:0000256" key="15">
    <source>
        <dbReference type="ARBA" id="ARBA00023136"/>
    </source>
</evidence>
<feature type="transmembrane region" description="Helical" evidence="19">
    <location>
        <begin position="85"/>
        <end position="106"/>
    </location>
</feature>
<dbReference type="PANTHER" id="PTHR46382:SF1">
    <property type="entry name" value="PHOSPHATIDATE CYTIDYLYLTRANSFERASE"/>
    <property type="match status" value="1"/>
</dbReference>
<evidence type="ECO:0000256" key="13">
    <source>
        <dbReference type="ARBA" id="ARBA00022989"/>
    </source>
</evidence>
<keyword evidence="15 19" id="KW-0472">Membrane</keyword>
<evidence type="ECO:0000256" key="2">
    <source>
        <dbReference type="ARBA" id="ARBA00004651"/>
    </source>
</evidence>
<evidence type="ECO:0000256" key="14">
    <source>
        <dbReference type="ARBA" id="ARBA00023098"/>
    </source>
</evidence>
<keyword evidence="11 18" id="KW-0812">Transmembrane</keyword>
<protein>
    <recommendedName>
        <fullName evidence="7 18">Phosphatidate cytidylyltransferase</fullName>
        <ecNumber evidence="6 18">2.7.7.41</ecNumber>
    </recommendedName>
</protein>
<dbReference type="AlphaFoldDB" id="A0A545U859"/>
<gene>
    <name evidence="20" type="ORF">FKG94_02060</name>
</gene>
<dbReference type="EC" id="2.7.7.41" evidence="6 18"/>
<dbReference type="UniPathway" id="UPA00557">
    <property type="reaction ID" value="UER00614"/>
</dbReference>
<dbReference type="GO" id="GO:0004605">
    <property type="term" value="F:phosphatidate cytidylyltransferase activity"/>
    <property type="evidence" value="ECO:0007669"/>
    <property type="project" value="UniProtKB-EC"/>
</dbReference>
<evidence type="ECO:0000256" key="10">
    <source>
        <dbReference type="ARBA" id="ARBA00022679"/>
    </source>
</evidence>
<dbReference type="PANTHER" id="PTHR46382">
    <property type="entry name" value="PHOSPHATIDATE CYTIDYLYLTRANSFERASE"/>
    <property type="match status" value="1"/>
</dbReference>
<name>A0A545U859_9GAMM</name>
<keyword evidence="21" id="KW-1185">Reference proteome</keyword>
<dbReference type="GO" id="GO:0016024">
    <property type="term" value="P:CDP-diacylglycerol biosynthetic process"/>
    <property type="evidence" value="ECO:0007669"/>
    <property type="project" value="UniProtKB-UniPathway"/>
</dbReference>
<proteinExistence type="inferred from homology"/>
<evidence type="ECO:0000256" key="11">
    <source>
        <dbReference type="ARBA" id="ARBA00022692"/>
    </source>
</evidence>
<comment type="similarity">
    <text evidence="5 18">Belongs to the CDS family.</text>
</comment>
<evidence type="ECO:0000256" key="7">
    <source>
        <dbReference type="ARBA" id="ARBA00019373"/>
    </source>
</evidence>
<evidence type="ECO:0000256" key="17">
    <source>
        <dbReference type="ARBA" id="ARBA00023264"/>
    </source>
</evidence>
<sequence>MLKERLVTAILLALVFLAVLFYLPVGLFSLFIILAVLMAAWEWANLAGFSRVPQRLAYQAVVVTLFGSAIYFTGFSGAWMFDEAAVRGILVASCIWWALALLWVQSYPQSAVLWGNRWLRGLIGLLVLVPTGVACVYIRIQPQGAWLILMVVAIVVSADVGAYFSGKAFGKHKLAPAVSPGKSWEGFWGGLGAATVLALVIGAITGGAQWWVPLALVIPTSLASVLGDLLESMIKRHRGLKDSSHILPGHGGLMDRVDSLTAAAPVFALGLMLSGWRL</sequence>
<organism evidence="20 21">
    <name type="scientific">Exilibacterium tricleocarpae</name>
    <dbReference type="NCBI Taxonomy" id="2591008"/>
    <lineage>
        <taxon>Bacteria</taxon>
        <taxon>Pseudomonadati</taxon>
        <taxon>Pseudomonadota</taxon>
        <taxon>Gammaproteobacteria</taxon>
        <taxon>Cellvibrionales</taxon>
        <taxon>Cellvibrionaceae</taxon>
        <taxon>Exilibacterium</taxon>
    </lineage>
</organism>
<keyword evidence="10 18" id="KW-0808">Transferase</keyword>
<evidence type="ECO:0000313" key="20">
    <source>
        <dbReference type="EMBL" id="TQV85654.1"/>
    </source>
</evidence>
<evidence type="ECO:0000256" key="12">
    <source>
        <dbReference type="ARBA" id="ARBA00022695"/>
    </source>
</evidence>
<feature type="transmembrane region" description="Helical" evidence="19">
    <location>
        <begin position="118"/>
        <end position="140"/>
    </location>
</feature>
<feature type="transmembrane region" description="Helical" evidence="19">
    <location>
        <begin position="146"/>
        <end position="165"/>
    </location>
</feature>
<keyword evidence="12 18" id="KW-0548">Nucleotidyltransferase</keyword>
<reference evidence="20 21" key="1">
    <citation type="submission" date="2019-06" db="EMBL/GenBank/DDBJ databases">
        <title>Whole genome sequence for Cellvibrionaceae sp. R142.</title>
        <authorList>
            <person name="Wang G."/>
        </authorList>
    </citation>
    <scope>NUCLEOTIDE SEQUENCE [LARGE SCALE GENOMIC DNA]</scope>
    <source>
        <strain evidence="20 21">R142</strain>
    </source>
</reference>
<dbReference type="InterPro" id="IPR000374">
    <property type="entry name" value="PC_trans"/>
</dbReference>
<keyword evidence="16" id="KW-0594">Phospholipid biosynthesis</keyword>
<keyword evidence="8" id="KW-1003">Cell membrane</keyword>
<dbReference type="OrthoDB" id="9799199at2"/>
<accession>A0A545U859</accession>
<evidence type="ECO:0000256" key="1">
    <source>
        <dbReference type="ARBA" id="ARBA00001698"/>
    </source>
</evidence>
<evidence type="ECO:0000256" key="16">
    <source>
        <dbReference type="ARBA" id="ARBA00023209"/>
    </source>
</evidence>
<keyword evidence="14" id="KW-0443">Lipid metabolism</keyword>
<feature type="transmembrane region" description="Helical" evidence="19">
    <location>
        <begin position="30"/>
        <end position="49"/>
    </location>
</feature>
<comment type="caution">
    <text evidence="20">The sequence shown here is derived from an EMBL/GenBank/DDBJ whole genome shotgun (WGS) entry which is preliminary data.</text>
</comment>
<keyword evidence="13 19" id="KW-1133">Transmembrane helix</keyword>
<evidence type="ECO:0000256" key="5">
    <source>
        <dbReference type="ARBA" id="ARBA00010185"/>
    </source>
</evidence>
<comment type="subcellular location">
    <subcellularLocation>
        <location evidence="2">Cell membrane</location>
        <topology evidence="2">Multi-pass membrane protein</topology>
    </subcellularLocation>
</comment>